<organism evidence="1 2">
    <name type="scientific">Giesbergeria sinuosa</name>
    <dbReference type="NCBI Taxonomy" id="80883"/>
    <lineage>
        <taxon>Bacteria</taxon>
        <taxon>Pseudomonadati</taxon>
        <taxon>Pseudomonadota</taxon>
        <taxon>Betaproteobacteria</taxon>
        <taxon>Burkholderiales</taxon>
        <taxon>Comamonadaceae</taxon>
        <taxon>Giesbergeria</taxon>
    </lineage>
</organism>
<evidence type="ECO:0000313" key="1">
    <source>
        <dbReference type="EMBL" id="MFC4788624.1"/>
    </source>
</evidence>
<dbReference type="Proteomes" id="UP001596001">
    <property type="component" value="Unassembled WGS sequence"/>
</dbReference>
<dbReference type="RefSeq" id="WP_382431216.1">
    <property type="nucleotide sequence ID" value="NZ_JBHSHJ010000003.1"/>
</dbReference>
<sequence>MIKPKTIKKNLVYKRAVFNKNLDNESLKTLIEQSLNKKTTIGDRRINISGDKENPIYQIIGTPHCESGGFVFGALMTYAPGTDPLFLVDDDEALDVIIEKLKAPSTESGKRREFLSSMMYFGVLENHLVLMQSQALRSNQLESFLQWFLHEAEVIKGNNTFSLIDIPTPDIIEKLNKGKNVISITIGGEVNHEKTMQQMSLLPEDNDDELHEDKNTDSNKARENIWGLGLLRGLLNPSKSSEINLEKLHNSNIQMSVTLGYKRSTTDKGQELMDTLGAALRHNEYIETSLKLKDGTEIKGNDLKITGSISVSSYDGQLSQSEVFEGMRQWLLEKISSSEISIC</sequence>
<accession>A0ABV9QCI5</accession>
<dbReference type="EMBL" id="JBHSHJ010000003">
    <property type="protein sequence ID" value="MFC4788624.1"/>
    <property type="molecule type" value="Genomic_DNA"/>
</dbReference>
<evidence type="ECO:0000313" key="2">
    <source>
        <dbReference type="Proteomes" id="UP001596001"/>
    </source>
</evidence>
<reference evidence="2" key="1">
    <citation type="journal article" date="2019" name="Int. J. Syst. Evol. Microbiol.">
        <title>The Global Catalogue of Microorganisms (GCM) 10K type strain sequencing project: providing services to taxonomists for standard genome sequencing and annotation.</title>
        <authorList>
            <consortium name="The Broad Institute Genomics Platform"/>
            <consortium name="The Broad Institute Genome Sequencing Center for Infectious Disease"/>
            <person name="Wu L."/>
            <person name="Ma J."/>
        </authorList>
    </citation>
    <scope>NUCLEOTIDE SEQUENCE [LARGE SCALE GENOMIC DNA]</scope>
    <source>
        <strain evidence="2">CCUG 49452</strain>
    </source>
</reference>
<proteinExistence type="predicted"/>
<gene>
    <name evidence="1" type="ORF">ACFO6X_06450</name>
</gene>
<keyword evidence="2" id="KW-1185">Reference proteome</keyword>
<protein>
    <submittedName>
        <fullName evidence="1">Uncharacterized protein</fullName>
    </submittedName>
</protein>
<name>A0ABV9QCI5_9BURK</name>
<comment type="caution">
    <text evidence="1">The sequence shown here is derived from an EMBL/GenBank/DDBJ whole genome shotgun (WGS) entry which is preliminary data.</text>
</comment>